<keyword evidence="2" id="KW-1185">Reference proteome</keyword>
<dbReference type="RefSeq" id="WP_093664732.1">
    <property type="nucleotide sequence ID" value="NZ_FOCF01000002.1"/>
</dbReference>
<dbReference type="EMBL" id="FOCF01000002">
    <property type="protein sequence ID" value="SEM82534.1"/>
    <property type="molecule type" value="Genomic_DNA"/>
</dbReference>
<reference evidence="2" key="1">
    <citation type="submission" date="2016-10" db="EMBL/GenBank/DDBJ databases">
        <authorList>
            <person name="Varghese N."/>
            <person name="Submissions S."/>
        </authorList>
    </citation>
    <scope>NUCLEOTIDE SEQUENCE [LARGE SCALE GENOMIC DNA]</scope>
    <source>
        <strain evidence="2">S6-262</strain>
    </source>
</reference>
<proteinExistence type="predicted"/>
<dbReference type="OrthoDB" id="9802050at2"/>
<dbReference type="Proteomes" id="UP000199206">
    <property type="component" value="Unassembled WGS sequence"/>
</dbReference>
<dbReference type="Pfam" id="PF05013">
    <property type="entry name" value="FGase"/>
    <property type="match status" value="1"/>
</dbReference>
<evidence type="ECO:0000313" key="2">
    <source>
        <dbReference type="Proteomes" id="UP000199206"/>
    </source>
</evidence>
<gene>
    <name evidence="1" type="ORF">SAMN05192583_1377</name>
</gene>
<keyword evidence="1" id="KW-0378">Hydrolase</keyword>
<dbReference type="GO" id="GO:0016787">
    <property type="term" value="F:hydrolase activity"/>
    <property type="evidence" value="ECO:0007669"/>
    <property type="project" value="UniProtKB-KW"/>
</dbReference>
<sequence>MTQPAFERLGPESPDSPVVMSVPHAGRNYSSELQNLLAVPLGALTVLEDRHLDAVAIPARGLRTMLLQRVPRAWIDLNRDEAERDPRVDAGAVPGRRSEQSMKLRSGLGLVPRRAGQTADIWRRRFTDAEIRKRIAEVHRPYHVELGRLLAAARERWGIAVLLDLHSMPPLLPAGPQVVLGDRYGRACGARFVARTERICAQAGLRAAINAPYAGAHILNRHGNPSRGVHALQVELDRKLYLDSALDQPGAGVAKAIILVRAIADALADEALSGRLAAAAE</sequence>
<dbReference type="Gene3D" id="3.40.630.40">
    <property type="entry name" value="Zn-dependent exopeptidases"/>
    <property type="match status" value="1"/>
</dbReference>
<dbReference type="SUPFAM" id="SSF53187">
    <property type="entry name" value="Zn-dependent exopeptidases"/>
    <property type="match status" value="1"/>
</dbReference>
<dbReference type="AlphaFoldDB" id="A0A1H8BK64"/>
<accession>A0A1H8BK64</accession>
<evidence type="ECO:0000313" key="1">
    <source>
        <dbReference type="EMBL" id="SEM82534.1"/>
    </source>
</evidence>
<name>A0A1H8BK64_9SPHN</name>
<dbReference type="STRING" id="1166340.SAMN05192583_1377"/>
<dbReference type="InterPro" id="IPR007709">
    <property type="entry name" value="N-FG_amidohydro"/>
</dbReference>
<protein>
    <submittedName>
        <fullName evidence="1">N-formylglutamate amidohydrolase</fullName>
    </submittedName>
</protein>
<organism evidence="1 2">
    <name type="scientific">Sphingomonas gellani</name>
    <dbReference type="NCBI Taxonomy" id="1166340"/>
    <lineage>
        <taxon>Bacteria</taxon>
        <taxon>Pseudomonadati</taxon>
        <taxon>Pseudomonadota</taxon>
        <taxon>Alphaproteobacteria</taxon>
        <taxon>Sphingomonadales</taxon>
        <taxon>Sphingomonadaceae</taxon>
        <taxon>Sphingomonas</taxon>
    </lineage>
</organism>